<accession>A0A0M6WUS8</accession>
<dbReference type="OrthoDB" id="1938125at2"/>
<evidence type="ECO:0000313" key="7">
    <source>
        <dbReference type="Proteomes" id="UP000446657"/>
    </source>
</evidence>
<dbReference type="Proteomes" id="UP000049979">
    <property type="component" value="Unassembled WGS sequence"/>
</dbReference>
<feature type="transmembrane region" description="Helical" evidence="1">
    <location>
        <begin position="46"/>
        <end position="68"/>
    </location>
</feature>
<evidence type="ECO:0000313" key="6">
    <source>
        <dbReference type="Proteomes" id="UP000095495"/>
    </source>
</evidence>
<dbReference type="GeneID" id="99747084"/>
<reference evidence="5" key="2">
    <citation type="submission" date="2015-05" db="EMBL/GenBank/DDBJ databases">
        <authorList>
            <consortium name="Pathogen Informatics"/>
        </authorList>
    </citation>
    <scope>NUCLEOTIDE SEQUENCE [LARGE SCALE GENOMIC DNA]</scope>
    <source>
        <strain evidence="3 6">2789STDY5608863</strain>
        <strain evidence="5">M72</strain>
    </source>
</reference>
<dbReference type="Proteomes" id="UP000446657">
    <property type="component" value="Unassembled WGS sequence"/>
</dbReference>
<feature type="transmembrane region" description="Helical" evidence="1">
    <location>
        <begin position="74"/>
        <end position="93"/>
    </location>
</feature>
<dbReference type="RefSeq" id="WP_022045123.1">
    <property type="nucleotide sequence ID" value="NZ_CP173697.1"/>
</dbReference>
<dbReference type="AlphaFoldDB" id="A0A0M6WUS8"/>
<dbReference type="STRING" id="301302.ERS852420_01307"/>
<reference evidence="4 7" key="3">
    <citation type="journal article" date="2019" name="Nat. Med.">
        <title>A library of human gut bacterial isolates paired with longitudinal multiomics data enables mechanistic microbiome research.</title>
        <authorList>
            <person name="Poyet M."/>
            <person name="Groussin M."/>
            <person name="Gibbons S.M."/>
            <person name="Avila-Pacheco J."/>
            <person name="Jiang X."/>
            <person name="Kearney S.M."/>
            <person name="Perrotta A.R."/>
            <person name="Berdy B."/>
            <person name="Zhao S."/>
            <person name="Lieberman T.D."/>
            <person name="Swanson P.K."/>
            <person name="Smith M."/>
            <person name="Roesemann S."/>
            <person name="Alexander J.E."/>
            <person name="Rich S.A."/>
            <person name="Livny J."/>
            <person name="Vlamakis H."/>
            <person name="Clish C."/>
            <person name="Bullock K."/>
            <person name="Deik A."/>
            <person name="Scott J."/>
            <person name="Pierce K.A."/>
            <person name="Xavier R.J."/>
            <person name="Alm E.J."/>
        </authorList>
    </citation>
    <scope>NUCLEOTIDE SEQUENCE [LARGE SCALE GENOMIC DNA]</scope>
    <source>
        <strain evidence="4 7">BIOML-A1</strain>
    </source>
</reference>
<organism evidence="2 5">
    <name type="scientific">Roseburia faecis</name>
    <dbReference type="NCBI Taxonomy" id="301302"/>
    <lineage>
        <taxon>Bacteria</taxon>
        <taxon>Bacillati</taxon>
        <taxon>Bacillota</taxon>
        <taxon>Clostridia</taxon>
        <taxon>Lachnospirales</taxon>
        <taxon>Lachnospiraceae</taxon>
        <taxon>Roseburia</taxon>
    </lineage>
</organism>
<keyword evidence="1" id="KW-0812">Transmembrane</keyword>
<name>A0A0M6WUS8_9FIRM</name>
<dbReference type="Proteomes" id="UP000095495">
    <property type="component" value="Unassembled WGS sequence"/>
</dbReference>
<evidence type="ECO:0000313" key="2">
    <source>
        <dbReference type="EMBL" id="CRL41512.1"/>
    </source>
</evidence>
<evidence type="ECO:0000313" key="5">
    <source>
        <dbReference type="Proteomes" id="UP000049979"/>
    </source>
</evidence>
<dbReference type="EMBL" id="WNAL01000011">
    <property type="protein sequence ID" value="MTR81422.1"/>
    <property type="molecule type" value="Genomic_DNA"/>
</dbReference>
<sequence>MKKRITEYRKRVDRLLADEEEKTYEEWECILEEHLVQIGFFQHERLIHLIVTVTFAVITVLSLFAPLLTGIMTLYGFTMLLLVLLVPYIFHYYTLENETQKMYAQYDEIIKHTKKVNSGNLKKI</sequence>
<evidence type="ECO:0000313" key="3">
    <source>
        <dbReference type="EMBL" id="CUM88384.1"/>
    </source>
</evidence>
<evidence type="ECO:0000313" key="4">
    <source>
        <dbReference type="EMBL" id="MTR81422.1"/>
    </source>
</evidence>
<keyword evidence="5" id="KW-1185">Reference proteome</keyword>
<keyword evidence="1" id="KW-1133">Transmembrane helix</keyword>
<gene>
    <name evidence="3" type="ORF">ERS852420_01307</name>
    <name evidence="4" type="ORF">GMD30_06760</name>
    <name evidence="2" type="ORF">M72_12621</name>
</gene>
<evidence type="ECO:0000256" key="1">
    <source>
        <dbReference type="SAM" id="Phobius"/>
    </source>
</evidence>
<proteinExistence type="predicted"/>
<protein>
    <submittedName>
        <fullName evidence="2">Uncharacterized protein</fullName>
    </submittedName>
</protein>
<dbReference type="EMBL" id="CYXV01000004">
    <property type="protein sequence ID" value="CUM88384.1"/>
    <property type="molecule type" value="Genomic_DNA"/>
</dbReference>
<keyword evidence="1" id="KW-0472">Membrane</keyword>
<reference evidence="2" key="1">
    <citation type="submission" date="2015-05" db="EMBL/GenBank/DDBJ databases">
        <authorList>
            <person name="Wang D.B."/>
            <person name="Wang M."/>
        </authorList>
    </citation>
    <scope>NUCLEOTIDE SEQUENCE [LARGE SCALE GENOMIC DNA]</scope>
    <source>
        <strain evidence="2">M72</strain>
    </source>
</reference>
<dbReference type="EMBL" id="CVRR01000048">
    <property type="protein sequence ID" value="CRL41512.1"/>
    <property type="molecule type" value="Genomic_DNA"/>
</dbReference>